<dbReference type="InterPro" id="IPR002347">
    <property type="entry name" value="SDR_fam"/>
</dbReference>
<dbReference type="SUPFAM" id="SSF51735">
    <property type="entry name" value="NAD(P)-binding Rossmann-fold domains"/>
    <property type="match status" value="1"/>
</dbReference>
<dbReference type="CDD" id="cd05327">
    <property type="entry name" value="retinol-DH_like_SDR_c_like"/>
    <property type="match status" value="1"/>
</dbReference>
<dbReference type="InterPro" id="IPR036291">
    <property type="entry name" value="NAD(P)-bd_dom_sf"/>
</dbReference>
<dbReference type="EMBL" id="JELY01003344">
    <property type="protein sequence ID" value="KYF49543.1"/>
    <property type="molecule type" value="Genomic_DNA"/>
</dbReference>
<reference evidence="3 4" key="1">
    <citation type="submission" date="2014-02" db="EMBL/GenBank/DDBJ databases">
        <title>The small core and large imbalanced accessory genome model reveals a collaborative survival strategy of Sorangium cellulosum strains in nature.</title>
        <authorList>
            <person name="Han K."/>
            <person name="Peng R."/>
            <person name="Blom J."/>
            <person name="Li Y.-Z."/>
        </authorList>
    </citation>
    <scope>NUCLEOTIDE SEQUENCE [LARGE SCALE GENOMIC DNA]</scope>
    <source>
        <strain evidence="3 4">So0157-25</strain>
    </source>
</reference>
<dbReference type="Gene3D" id="3.40.50.720">
    <property type="entry name" value="NAD(P)-binding Rossmann-like Domain"/>
    <property type="match status" value="1"/>
</dbReference>
<comment type="caution">
    <text evidence="3">The sequence shown here is derived from an EMBL/GenBank/DDBJ whole genome shotgun (WGS) entry which is preliminary data.</text>
</comment>
<dbReference type="AlphaFoldDB" id="A0A150P2B3"/>
<dbReference type="PANTHER" id="PTHR43157:SF31">
    <property type="entry name" value="PHOSPHATIDYLINOSITOL-GLYCAN BIOSYNTHESIS CLASS F PROTEIN"/>
    <property type="match status" value="1"/>
</dbReference>
<dbReference type="PANTHER" id="PTHR43157">
    <property type="entry name" value="PHOSPHATIDYLINOSITOL-GLYCAN BIOSYNTHESIS CLASS F PROTEIN-RELATED"/>
    <property type="match status" value="1"/>
</dbReference>
<sequence length="275" mass="30051">MRGKICIVTGGNTGIGKETARGLAQRGATVVLACRDTEKGEAAREDIARTTGNEDVRVMALDLASKASIRSFGESFRAARERLDVLVNNAGVWPRSRSTTRDGLEATFGVNHVGTWLLTQELLPLLKQSAPSRVVILSSKLHYGGTMDWEDLQFERRKYSSMTAYKQSKLANVLFTRALSRRLAGTGVTVNAVHPGVVATELTRDFPRLFMKLFQLFLLTPEQGAACSLHVATAPELDGVTGEYFEESRIKPPAAAALDEAAQERLWELTEALTA</sequence>
<evidence type="ECO:0000256" key="1">
    <source>
        <dbReference type="ARBA" id="ARBA00023002"/>
    </source>
</evidence>
<organism evidence="3 4">
    <name type="scientific">Sorangium cellulosum</name>
    <name type="common">Polyangium cellulosum</name>
    <dbReference type="NCBI Taxonomy" id="56"/>
    <lineage>
        <taxon>Bacteria</taxon>
        <taxon>Pseudomonadati</taxon>
        <taxon>Myxococcota</taxon>
        <taxon>Polyangia</taxon>
        <taxon>Polyangiales</taxon>
        <taxon>Polyangiaceae</taxon>
        <taxon>Sorangium</taxon>
    </lineage>
</organism>
<keyword evidence="1" id="KW-0560">Oxidoreductase</keyword>
<dbReference type="PRINTS" id="PR00081">
    <property type="entry name" value="GDHRDH"/>
</dbReference>
<evidence type="ECO:0000313" key="3">
    <source>
        <dbReference type="EMBL" id="KYF49543.1"/>
    </source>
</evidence>
<dbReference type="Proteomes" id="UP000075420">
    <property type="component" value="Unassembled WGS sequence"/>
</dbReference>
<evidence type="ECO:0000256" key="2">
    <source>
        <dbReference type="RuleBase" id="RU000363"/>
    </source>
</evidence>
<dbReference type="Pfam" id="PF00106">
    <property type="entry name" value="adh_short"/>
    <property type="match status" value="1"/>
</dbReference>
<dbReference type="GO" id="GO:0016491">
    <property type="term" value="F:oxidoreductase activity"/>
    <property type="evidence" value="ECO:0007669"/>
    <property type="project" value="UniProtKB-KW"/>
</dbReference>
<proteinExistence type="inferred from homology"/>
<dbReference type="PRINTS" id="PR00080">
    <property type="entry name" value="SDRFAMILY"/>
</dbReference>
<protein>
    <submittedName>
        <fullName evidence="3">Uncharacterized protein</fullName>
    </submittedName>
</protein>
<evidence type="ECO:0000313" key="4">
    <source>
        <dbReference type="Proteomes" id="UP000075420"/>
    </source>
</evidence>
<accession>A0A150P2B3</accession>
<comment type="similarity">
    <text evidence="2">Belongs to the short-chain dehydrogenases/reductases (SDR) family.</text>
</comment>
<name>A0A150P2B3_SORCE</name>
<gene>
    <name evidence="3" type="ORF">BE08_41040</name>
</gene>